<proteinExistence type="inferred from homology"/>
<keyword evidence="4 6" id="KW-0560">Oxidoreductase</keyword>
<evidence type="ECO:0000256" key="3">
    <source>
        <dbReference type="ARBA" id="ARBA00022827"/>
    </source>
</evidence>
<evidence type="ECO:0000313" key="8">
    <source>
        <dbReference type="Proteomes" id="UP001497457"/>
    </source>
</evidence>
<dbReference type="InterPro" id="IPR020946">
    <property type="entry name" value="Flavin_mOase-like"/>
</dbReference>
<keyword evidence="8" id="KW-1185">Reference proteome</keyword>
<dbReference type="EMBL" id="OZ075134">
    <property type="protein sequence ID" value="CAL4990075.1"/>
    <property type="molecule type" value="Genomic_DNA"/>
</dbReference>
<comment type="cofactor">
    <cofactor evidence="6">
        <name>FAD</name>
        <dbReference type="ChEBI" id="CHEBI:57692"/>
    </cofactor>
</comment>
<sequence>MEEQTVVLIVGAGPAGLATAVCLTQLSIPYVIVEREDCSASLWRNRAYDRLKLHIAKEFCELPHMSYPSDAPTYIPKDQFVKYLDSYIERFDIQPKYNTAIDSCTYDEEKECWSCLACDVATSVVVRYKSKFLVVASGENSVANIPVIPGLHDFVGEAIHSSLYKSGTAYSGKNALVVGCGNSGMEIAYDLASHGANTSIVVRSPVHVMTKEIIRLGMTLVQHTPVNVVDDLLVGISNFVFGDLSRHGIVRPEIGPLLLKEKTGRSAVIDVGTVGLIKKGTIKVHGNISKINGNVVEFENMKERSFDVIVFGTGYKSMAHTWLKNGESMLNNDGLPKKEFPNHWKGANGLYCAGLARTGLAGIAIDAKNIANDILSIYSPAGLATAVCLTQLSIPYVIVEREDCSASLWRNRAYDRLKLHIAKVFCELPHMSYPSDAPTYIPKDQFVKYLDSYIERFDIQPKYNTAIESCTYDEEKECRSCLACDVATSVVVRYKSKFLVVASGENSVANIPVIPGLHDFVGEAIHSSLYKSGTAYSGKNALVVGCGNSGMEIAYDLASHGASTSIVVRSPVHVMMKEIIRLGMTLVQHTPVNVVDDRLVRISNFVFGNLSRHGIVRPEIGPLLLKEKTRRSAVIDVGTVGLIKKGTIKVHGNISKINGNVVEFENMKERSFDVIVFATGYKSMAHTWLKNGESMLNNDRLPKKEFPNHWKGANGLYCAGLARTGLAGIAIDAKNIANDILSIYSMHRSEMN</sequence>
<keyword evidence="3 6" id="KW-0274">FAD</keyword>
<dbReference type="Gene3D" id="3.50.50.60">
    <property type="entry name" value="FAD/NAD(P)-binding domain"/>
    <property type="match status" value="2"/>
</dbReference>
<reference evidence="7" key="1">
    <citation type="submission" date="2024-10" db="EMBL/GenBank/DDBJ databases">
        <authorList>
            <person name="Ryan C."/>
        </authorList>
    </citation>
    <scope>NUCLEOTIDE SEQUENCE [LARGE SCALE GENOMIC DNA]</scope>
</reference>
<dbReference type="PRINTS" id="PR00469">
    <property type="entry name" value="PNDRDTASEII"/>
</dbReference>
<dbReference type="PANTHER" id="PTHR43539:SF30">
    <property type="entry name" value="OS11G0207700 PROTEIN"/>
    <property type="match status" value="1"/>
</dbReference>
<dbReference type="SUPFAM" id="SSF51905">
    <property type="entry name" value="FAD/NAD(P)-binding domain"/>
    <property type="match status" value="4"/>
</dbReference>
<dbReference type="InterPro" id="IPR050982">
    <property type="entry name" value="Auxin_biosynth/cation_transpt"/>
</dbReference>
<evidence type="ECO:0000256" key="4">
    <source>
        <dbReference type="ARBA" id="ARBA00023002"/>
    </source>
</evidence>
<keyword evidence="2 6" id="KW-0285">Flavoprotein</keyword>
<dbReference type="EC" id="1.-.-.-" evidence="6"/>
<gene>
    <name evidence="7" type="ORF">URODEC1_LOCUS60097</name>
</gene>
<dbReference type="AlphaFoldDB" id="A0ABC9AYJ5"/>
<keyword evidence="6" id="KW-0503">Monooxygenase</keyword>
<organism evidence="7 8">
    <name type="scientific">Urochloa decumbens</name>
    <dbReference type="NCBI Taxonomy" id="240449"/>
    <lineage>
        <taxon>Eukaryota</taxon>
        <taxon>Viridiplantae</taxon>
        <taxon>Streptophyta</taxon>
        <taxon>Embryophyta</taxon>
        <taxon>Tracheophyta</taxon>
        <taxon>Spermatophyta</taxon>
        <taxon>Magnoliopsida</taxon>
        <taxon>Liliopsida</taxon>
        <taxon>Poales</taxon>
        <taxon>Poaceae</taxon>
        <taxon>PACMAD clade</taxon>
        <taxon>Panicoideae</taxon>
        <taxon>Panicodae</taxon>
        <taxon>Paniceae</taxon>
        <taxon>Melinidinae</taxon>
        <taxon>Urochloa</taxon>
    </lineage>
</organism>
<dbReference type="Proteomes" id="UP001497457">
    <property type="component" value="Chromosome 24b"/>
</dbReference>
<name>A0ABC9AYJ5_9POAL</name>
<dbReference type="InterPro" id="IPR036188">
    <property type="entry name" value="FAD/NAD-bd_sf"/>
</dbReference>
<comment type="similarity">
    <text evidence="1 6">Belongs to the FMO family.</text>
</comment>
<dbReference type="PRINTS" id="PR00368">
    <property type="entry name" value="FADPNR"/>
</dbReference>
<dbReference type="Pfam" id="PF00743">
    <property type="entry name" value="FMO-like"/>
    <property type="match status" value="1"/>
</dbReference>
<dbReference type="Pfam" id="PF13738">
    <property type="entry name" value="Pyr_redox_3"/>
    <property type="match status" value="1"/>
</dbReference>
<evidence type="ECO:0000256" key="6">
    <source>
        <dbReference type="RuleBase" id="RU361177"/>
    </source>
</evidence>
<dbReference type="GO" id="GO:0103075">
    <property type="term" value="F:indole-3-pyruvate monooxygenase activity"/>
    <property type="evidence" value="ECO:0007669"/>
    <property type="project" value="UniProtKB-EC"/>
</dbReference>
<comment type="catalytic activity">
    <reaction evidence="5">
        <text>indole-3-pyruvate + NADPH + O2 + H(+) = (indol-3-yl)acetate + CO2 + NADP(+) + H2O</text>
        <dbReference type="Rhea" id="RHEA:34331"/>
        <dbReference type="ChEBI" id="CHEBI:15377"/>
        <dbReference type="ChEBI" id="CHEBI:15378"/>
        <dbReference type="ChEBI" id="CHEBI:15379"/>
        <dbReference type="ChEBI" id="CHEBI:16526"/>
        <dbReference type="ChEBI" id="CHEBI:17640"/>
        <dbReference type="ChEBI" id="CHEBI:30854"/>
        <dbReference type="ChEBI" id="CHEBI:57783"/>
        <dbReference type="ChEBI" id="CHEBI:58349"/>
        <dbReference type="EC" id="1.14.13.168"/>
    </reaction>
</comment>
<evidence type="ECO:0000256" key="5">
    <source>
        <dbReference type="ARBA" id="ARBA00047707"/>
    </source>
</evidence>
<evidence type="ECO:0000313" key="7">
    <source>
        <dbReference type="EMBL" id="CAL4990075.1"/>
    </source>
</evidence>
<evidence type="ECO:0000256" key="2">
    <source>
        <dbReference type="ARBA" id="ARBA00022630"/>
    </source>
</evidence>
<dbReference type="PANTHER" id="PTHR43539">
    <property type="entry name" value="FLAVIN-BINDING MONOOXYGENASE-LIKE PROTEIN (AFU_ORTHOLOGUE AFUA_4G09220)"/>
    <property type="match status" value="1"/>
</dbReference>
<accession>A0ABC9AYJ5</accession>
<protein>
    <recommendedName>
        <fullName evidence="6">Flavin-containing monooxygenase</fullName>
        <ecNumber evidence="6">1.-.-.-</ecNumber>
    </recommendedName>
</protein>
<evidence type="ECO:0000256" key="1">
    <source>
        <dbReference type="ARBA" id="ARBA00009183"/>
    </source>
</evidence>